<name>A0A0F4Q039_9GAMM</name>
<dbReference type="PATRIC" id="fig|151081.8.peg.2037"/>
<gene>
    <name evidence="1" type="ORF">TW72_05775</name>
</gene>
<keyword evidence="2" id="KW-1185">Reference proteome</keyword>
<dbReference type="InterPro" id="IPR036061">
    <property type="entry name" value="CheW-like_dom_sf"/>
</dbReference>
<dbReference type="SUPFAM" id="SSF50341">
    <property type="entry name" value="CheW-like"/>
    <property type="match status" value="1"/>
</dbReference>
<accession>A0A0F4Q039</accession>
<dbReference type="EMBL" id="JXXZ01000005">
    <property type="protein sequence ID" value="KJZ01013.1"/>
    <property type="molecule type" value="Genomic_DNA"/>
</dbReference>
<dbReference type="GO" id="GO:0006935">
    <property type="term" value="P:chemotaxis"/>
    <property type="evidence" value="ECO:0007669"/>
    <property type="project" value="InterPro"/>
</dbReference>
<dbReference type="RefSeq" id="WP_045979483.1">
    <property type="nucleotide sequence ID" value="NZ_JXXY01000008.1"/>
</dbReference>
<evidence type="ECO:0000313" key="2">
    <source>
        <dbReference type="Proteomes" id="UP000033664"/>
    </source>
</evidence>
<comment type="caution">
    <text evidence="1">The sequence shown here is derived from an EMBL/GenBank/DDBJ whole genome shotgun (WGS) entry which is preliminary data.</text>
</comment>
<protein>
    <submittedName>
        <fullName evidence="1">Chemotaxis protein</fullName>
    </submittedName>
</protein>
<evidence type="ECO:0000313" key="1">
    <source>
        <dbReference type="EMBL" id="KJZ01013.1"/>
    </source>
</evidence>
<proteinExistence type="predicted"/>
<dbReference type="GeneID" id="58227997"/>
<sequence length="277" mass="31748">MDFVNFRIGAKTISLKILDILLTERYDDNLTSLPNEHKAFLGVKDYMDIPTPVFDLGIMLNGVSTKQSNANLAHKLDQFITLNKTWFTALENAVENTQAMTNEYDDEIRQFVRWYQNMHAHDSDLKDILQRLSDSHQRLLEQAKLVRTATQDQGREILSYEKHHSFAHLNRLLETAKDQILYNYKPIIVFTTKDGLNPYIGLLIDRVEDSISVEQDDIKSLSELTSVGFNIDNETKHMMAGLIKLGDSHSVIIEPSAIFRPEHLSHSPEETPAYGLF</sequence>
<dbReference type="eggNOG" id="ENOG502ZA5C">
    <property type="taxonomic scope" value="Bacteria"/>
</dbReference>
<organism evidence="1 2">
    <name type="scientific">Pseudoalteromonas ruthenica</name>
    <dbReference type="NCBI Taxonomy" id="151081"/>
    <lineage>
        <taxon>Bacteria</taxon>
        <taxon>Pseudomonadati</taxon>
        <taxon>Pseudomonadota</taxon>
        <taxon>Gammaproteobacteria</taxon>
        <taxon>Alteromonadales</taxon>
        <taxon>Pseudoalteromonadaceae</taxon>
        <taxon>Pseudoalteromonas</taxon>
    </lineage>
</organism>
<dbReference type="Proteomes" id="UP000033664">
    <property type="component" value="Unassembled WGS sequence"/>
</dbReference>
<dbReference type="AlphaFoldDB" id="A0A0F4Q039"/>
<dbReference type="OrthoDB" id="9181673at2"/>
<reference evidence="1 2" key="1">
    <citation type="journal article" date="2015" name="BMC Genomics">
        <title>Genome mining reveals unlocked bioactive potential of marine Gram-negative bacteria.</title>
        <authorList>
            <person name="Machado H."/>
            <person name="Sonnenschein E.C."/>
            <person name="Melchiorsen J."/>
            <person name="Gram L."/>
        </authorList>
    </citation>
    <scope>NUCLEOTIDE SEQUENCE [LARGE SCALE GENOMIC DNA]</scope>
    <source>
        <strain evidence="1 2">S3137</strain>
    </source>
</reference>
<dbReference type="GO" id="GO:0007165">
    <property type="term" value="P:signal transduction"/>
    <property type="evidence" value="ECO:0007669"/>
    <property type="project" value="InterPro"/>
</dbReference>